<reference evidence="13" key="1">
    <citation type="submission" date="2015-02" db="EMBL/GenBank/DDBJ databases">
        <authorList>
            <person name="Chooi Y.-H."/>
        </authorList>
    </citation>
    <scope>NUCLEOTIDE SEQUENCE [LARGE SCALE GENOMIC DNA]</scope>
    <source>
        <strain evidence="13">strain Y</strain>
    </source>
</reference>
<dbReference type="InterPro" id="IPR001264">
    <property type="entry name" value="Glyco_trans_51"/>
</dbReference>
<comment type="pathway">
    <text evidence="1">Cell wall biogenesis; peptidoglycan biosynthesis.</text>
</comment>
<evidence type="ECO:0000256" key="7">
    <source>
        <dbReference type="ARBA" id="ARBA00044770"/>
    </source>
</evidence>
<dbReference type="GO" id="GO:0009252">
    <property type="term" value="P:peptidoglycan biosynthetic process"/>
    <property type="evidence" value="ECO:0007669"/>
    <property type="project" value="TreeGrafter"/>
</dbReference>
<evidence type="ECO:0000313" key="12">
    <source>
        <dbReference type="EMBL" id="CPR17639.1"/>
    </source>
</evidence>
<dbReference type="InterPro" id="IPR012338">
    <property type="entry name" value="Beta-lactam/transpept-like"/>
</dbReference>
<dbReference type="InterPro" id="IPR023346">
    <property type="entry name" value="Lysozyme-like_dom_sf"/>
</dbReference>
<evidence type="ECO:0000313" key="13">
    <source>
        <dbReference type="Proteomes" id="UP000033187"/>
    </source>
</evidence>
<dbReference type="Gene3D" id="3.40.710.10">
    <property type="entry name" value="DD-peptidase/beta-lactamase superfamily"/>
    <property type="match status" value="1"/>
</dbReference>
<dbReference type="SUPFAM" id="SSF56601">
    <property type="entry name" value="beta-lactamase/transpeptidase-like"/>
    <property type="match status" value="1"/>
</dbReference>
<evidence type="ECO:0000256" key="6">
    <source>
        <dbReference type="ARBA" id="ARBA00023268"/>
    </source>
</evidence>
<keyword evidence="3" id="KW-0378">Hydrolase</keyword>
<evidence type="ECO:0000256" key="10">
    <source>
        <dbReference type="SAM" id="Phobius"/>
    </source>
</evidence>
<feature type="transmembrane region" description="Helical" evidence="10">
    <location>
        <begin position="41"/>
        <end position="61"/>
    </location>
</feature>
<keyword evidence="4" id="KW-0328">Glycosyltransferase</keyword>
<dbReference type="GO" id="GO:0008955">
    <property type="term" value="F:peptidoglycan glycosyltransferase activity"/>
    <property type="evidence" value="ECO:0007669"/>
    <property type="project" value="UniProtKB-EC"/>
</dbReference>
<evidence type="ECO:0000256" key="5">
    <source>
        <dbReference type="ARBA" id="ARBA00022679"/>
    </source>
</evidence>
<dbReference type="GO" id="GO:0004180">
    <property type="term" value="F:carboxypeptidase activity"/>
    <property type="evidence" value="ECO:0007669"/>
    <property type="project" value="UniProtKB-KW"/>
</dbReference>
<dbReference type="Proteomes" id="UP000033187">
    <property type="component" value="Chromosome 1"/>
</dbReference>
<accession>A0A0D6JDG8</accession>
<name>A0A0D6JDG8_9HYPH</name>
<evidence type="ECO:0000259" key="11">
    <source>
        <dbReference type="Pfam" id="PF00912"/>
    </source>
</evidence>
<proteinExistence type="predicted"/>
<feature type="domain" description="Glycosyl transferase family 51" evidence="11">
    <location>
        <begin position="124"/>
        <end position="295"/>
    </location>
</feature>
<dbReference type="GO" id="GO:0030288">
    <property type="term" value="C:outer membrane-bounded periplasmic space"/>
    <property type="evidence" value="ECO:0007669"/>
    <property type="project" value="TreeGrafter"/>
</dbReference>
<keyword evidence="5 12" id="KW-0808">Transferase</keyword>
<organism evidence="12 13">
    <name type="scientific">Candidatus Filomicrobium marinum</name>
    <dbReference type="NCBI Taxonomy" id="1608628"/>
    <lineage>
        <taxon>Bacteria</taxon>
        <taxon>Pseudomonadati</taxon>
        <taxon>Pseudomonadota</taxon>
        <taxon>Alphaproteobacteria</taxon>
        <taxon>Hyphomicrobiales</taxon>
        <taxon>Hyphomicrobiaceae</taxon>
        <taxon>Filomicrobium</taxon>
    </lineage>
</organism>
<evidence type="ECO:0000256" key="8">
    <source>
        <dbReference type="ARBA" id="ARBA00049902"/>
    </source>
</evidence>
<feature type="region of interest" description="Disordered" evidence="9">
    <location>
        <begin position="788"/>
        <end position="833"/>
    </location>
</feature>
<dbReference type="InterPro" id="IPR036950">
    <property type="entry name" value="PBP_transglycosylase"/>
</dbReference>
<sequence length="833" mass="92018">MITIAKLLMLLLELAVALPVRMVRFATDWIFFNPRIGPLRYVAWAAFAYLFFALTLVYIIAPIRGYAGQAYLSERLRYDAERWLATAIYDAEGNFVGTFDPRLDSRQDVNWTGQAIEVGHYVANPDHKSIPVRDVPENYWKCLTYHEDRYIGTPLNPFGIDLLGVLKIPYSTIRRSIALKRLSLGVGGSTLPMQLARVIYKTPPHLKESTGEKIRRKLAEWWLAPVIYFELTRDGDETALKQWAANHLWLAQRTGGQSLHGVEVASQIVFGKEAKDLSVAEQFILASAVNKPIILLEGSERLNAVRLDRWRYIAEVRARTCAEALIDDPAEQARVVFDLVGLAGGPPDPQVKPKLEAALELNAPDRAARARANPVIRANTLMPSARFGIREEMKQIYGFDWRNHVRGVTTTFDAAENLAFHGKIEQTLMRLNHKWGNRLNPNYTLDPQKTGPDLKIPDVTVVAADAAGNIVRYYESGETAAYFGSPFARDTENGSYVVSREGRMLASTGKVLAAIAIANEGKDGADSLYLDTNAPARGLETCSHHGNLRRGRQARVVFACSLNEPLMIRTAQIGQARVKKLIDAFGFNMPPTDVSGAGTPPSTAVVLGQIAGSPRRVHQMSGVVLASLLGRDRAGVRPPSLIRDYDYTNIAEDQSETSRPKGIIVPRDVIARDARPLLKSLLEAPLCYESNRTSHGTLKSLNAWCASRRNGLRLHFAKTGTQVSEDPNATVDGWVTGGLQFDNGAAYSYVVLVGTGTASEPWARSLHSSQIAAPLVATLLGDLEAHARQHPQSHLLPASNRTLDRRPVTEPKLSSHAPQPMSEAERQRVFNLN</sequence>
<dbReference type="KEGG" id="fiy:BN1229_v1_1349"/>
<keyword evidence="13" id="KW-1185">Reference proteome</keyword>
<keyword evidence="10" id="KW-0812">Transmembrane</keyword>
<dbReference type="EC" id="2.4.99.28" evidence="7"/>
<gene>
    <name evidence="12" type="ORF">YBN1229_v1_1349</name>
</gene>
<keyword evidence="6" id="KW-0511">Multifunctional enzyme</keyword>
<dbReference type="Gene3D" id="1.10.3810.10">
    <property type="entry name" value="Biosynthetic peptidoglycan transglycosylase-like"/>
    <property type="match status" value="1"/>
</dbReference>
<keyword evidence="3" id="KW-0645">Protease</keyword>
<dbReference type="GO" id="GO:0006508">
    <property type="term" value="P:proteolysis"/>
    <property type="evidence" value="ECO:0007669"/>
    <property type="project" value="UniProtKB-KW"/>
</dbReference>
<dbReference type="OrthoDB" id="7927211at2"/>
<evidence type="ECO:0000256" key="2">
    <source>
        <dbReference type="ARBA" id="ARBA00022645"/>
    </source>
</evidence>
<dbReference type="SUPFAM" id="SSF53955">
    <property type="entry name" value="Lysozyme-like"/>
    <property type="match status" value="1"/>
</dbReference>
<keyword evidence="10" id="KW-1133">Transmembrane helix</keyword>
<dbReference type="Pfam" id="PF00912">
    <property type="entry name" value="Transgly"/>
    <property type="match status" value="1"/>
</dbReference>
<comment type="catalytic activity">
    <reaction evidence="8">
        <text>[GlcNAc-(1-&gt;4)-Mur2Ac(oyl-L-Ala-gamma-D-Glu-L-Lys-D-Ala-D-Ala)](n)-di-trans,octa-cis-undecaprenyl diphosphate + beta-D-GlcNAc-(1-&gt;4)-Mur2Ac(oyl-L-Ala-gamma-D-Glu-L-Lys-D-Ala-D-Ala)-di-trans,octa-cis-undecaprenyl diphosphate = [GlcNAc-(1-&gt;4)-Mur2Ac(oyl-L-Ala-gamma-D-Glu-L-Lys-D-Ala-D-Ala)](n+1)-di-trans,octa-cis-undecaprenyl diphosphate + di-trans,octa-cis-undecaprenyl diphosphate + H(+)</text>
        <dbReference type="Rhea" id="RHEA:23708"/>
        <dbReference type="Rhea" id="RHEA-COMP:9602"/>
        <dbReference type="Rhea" id="RHEA-COMP:9603"/>
        <dbReference type="ChEBI" id="CHEBI:15378"/>
        <dbReference type="ChEBI" id="CHEBI:58405"/>
        <dbReference type="ChEBI" id="CHEBI:60033"/>
        <dbReference type="ChEBI" id="CHEBI:78435"/>
        <dbReference type="EC" id="2.4.99.28"/>
    </reaction>
</comment>
<dbReference type="PANTHER" id="PTHR32282:SF33">
    <property type="entry name" value="PEPTIDOGLYCAN GLYCOSYLTRANSFERASE"/>
    <property type="match status" value="1"/>
</dbReference>
<evidence type="ECO:0000256" key="3">
    <source>
        <dbReference type="ARBA" id="ARBA00022670"/>
    </source>
</evidence>
<evidence type="ECO:0000256" key="4">
    <source>
        <dbReference type="ARBA" id="ARBA00022676"/>
    </source>
</evidence>
<dbReference type="PANTHER" id="PTHR32282">
    <property type="entry name" value="BINDING PROTEIN TRANSPEPTIDASE, PUTATIVE-RELATED"/>
    <property type="match status" value="1"/>
</dbReference>
<keyword evidence="10" id="KW-0472">Membrane</keyword>
<dbReference type="EMBL" id="LN829119">
    <property type="protein sequence ID" value="CPR17639.1"/>
    <property type="molecule type" value="Genomic_DNA"/>
</dbReference>
<dbReference type="InterPro" id="IPR050396">
    <property type="entry name" value="Glycosyltr_51/Transpeptidase"/>
</dbReference>
<protein>
    <recommendedName>
        <fullName evidence="7">peptidoglycan glycosyltransferase</fullName>
        <ecNumber evidence="7">2.4.99.28</ecNumber>
    </recommendedName>
</protein>
<dbReference type="KEGG" id="fil:BN1229_v1_1351"/>
<keyword evidence="2" id="KW-0121">Carboxypeptidase</keyword>
<dbReference type="RefSeq" id="WP_046477396.1">
    <property type="nucleotide sequence ID" value="NZ_LN829119.1"/>
</dbReference>
<evidence type="ECO:0000256" key="9">
    <source>
        <dbReference type="SAM" id="MobiDB-lite"/>
    </source>
</evidence>
<evidence type="ECO:0000256" key="1">
    <source>
        <dbReference type="ARBA" id="ARBA00004752"/>
    </source>
</evidence>
<feature type="compositionally biased region" description="Basic and acidic residues" evidence="9">
    <location>
        <begin position="823"/>
        <end position="833"/>
    </location>
</feature>
<dbReference type="AlphaFoldDB" id="A0A0D6JDG8"/>